<evidence type="ECO:0000313" key="2">
    <source>
        <dbReference type="Proteomes" id="UP001500101"/>
    </source>
</evidence>
<reference evidence="2" key="1">
    <citation type="journal article" date="2019" name="Int. J. Syst. Evol. Microbiol.">
        <title>The Global Catalogue of Microorganisms (GCM) 10K type strain sequencing project: providing services to taxonomists for standard genome sequencing and annotation.</title>
        <authorList>
            <consortium name="The Broad Institute Genomics Platform"/>
            <consortium name="The Broad Institute Genome Sequencing Center for Infectious Disease"/>
            <person name="Wu L."/>
            <person name="Ma J."/>
        </authorList>
    </citation>
    <scope>NUCLEOTIDE SEQUENCE [LARGE SCALE GENOMIC DNA]</scope>
    <source>
        <strain evidence="2">JCM 16704</strain>
    </source>
</reference>
<keyword evidence="2" id="KW-1185">Reference proteome</keyword>
<comment type="caution">
    <text evidence="1">The sequence shown here is derived from an EMBL/GenBank/DDBJ whole genome shotgun (WGS) entry which is preliminary data.</text>
</comment>
<evidence type="ECO:0008006" key="3">
    <source>
        <dbReference type="Google" id="ProtNLM"/>
    </source>
</evidence>
<dbReference type="Proteomes" id="UP001500101">
    <property type="component" value="Unassembled WGS sequence"/>
</dbReference>
<name>A0ABP7YUD9_9SPHI</name>
<dbReference type="EMBL" id="BAAAZI010000008">
    <property type="protein sequence ID" value="GAA4141095.1"/>
    <property type="molecule type" value="Genomic_DNA"/>
</dbReference>
<gene>
    <name evidence="1" type="ORF">GCM10022216_20780</name>
</gene>
<protein>
    <recommendedName>
        <fullName evidence="3">VOC domain-containing protein</fullName>
    </recommendedName>
</protein>
<proteinExistence type="predicted"/>
<sequence length="137" mass="15939">MEPFRLKATNKIILSIPDSEFEKAVIFFSEILLLKEHQNDNKSNKYSKNQITLTIGEIKLQLNKVKPGSKSSIHLVMESTDLKACYNYLQTNDIDCYIQENQYYENVLISNYIPAIQLDIMSKQEVGRSNYVQDRQI</sequence>
<accession>A0ABP7YUD9</accession>
<dbReference type="RefSeq" id="WP_344674644.1">
    <property type="nucleotide sequence ID" value="NZ_BAAAZI010000008.1"/>
</dbReference>
<organism evidence="1 2">
    <name type="scientific">Sphingobacterium kyonggiense</name>
    <dbReference type="NCBI Taxonomy" id="714075"/>
    <lineage>
        <taxon>Bacteria</taxon>
        <taxon>Pseudomonadati</taxon>
        <taxon>Bacteroidota</taxon>
        <taxon>Sphingobacteriia</taxon>
        <taxon>Sphingobacteriales</taxon>
        <taxon>Sphingobacteriaceae</taxon>
        <taxon>Sphingobacterium</taxon>
    </lineage>
</organism>
<evidence type="ECO:0000313" key="1">
    <source>
        <dbReference type="EMBL" id="GAA4141095.1"/>
    </source>
</evidence>